<evidence type="ECO:0000313" key="6">
    <source>
        <dbReference type="EMBL" id="KAG3227172.1"/>
    </source>
</evidence>
<sequence length="126" mass="13943">MIGAIPCRGVRCACTFGRSCSRRVFFATLGFDVVSGAFPFCRSGIRWDGRRLRWRGFFFGLHSAGRASLDSETGGTTAVVSLLISIPSAVAAAFSRLFLSTEKRVLLCSAPDRIRARRRRQQPRAR</sequence>
<dbReference type="EMBL" id="RCML01000031">
    <property type="protein sequence ID" value="KAG2996908.1"/>
    <property type="molecule type" value="Genomic_DNA"/>
</dbReference>
<name>A0A8T1LJ12_9STRA</name>
<evidence type="ECO:0000313" key="3">
    <source>
        <dbReference type="EMBL" id="KAG2940902.1"/>
    </source>
</evidence>
<gene>
    <name evidence="2" type="ORF">PC113_g3544</name>
    <name evidence="3" type="ORF">PC115_g2244</name>
    <name evidence="4" type="ORF">PC117_g3364</name>
    <name evidence="5" type="ORF">PC118_g2184</name>
    <name evidence="6" type="ORF">PC129_g2279</name>
</gene>
<evidence type="ECO:0000313" key="2">
    <source>
        <dbReference type="EMBL" id="KAG2865607.1"/>
    </source>
</evidence>
<dbReference type="Proteomes" id="UP000774804">
    <property type="component" value="Unassembled WGS sequence"/>
</dbReference>
<dbReference type="Proteomes" id="UP000736787">
    <property type="component" value="Unassembled WGS sequence"/>
</dbReference>
<keyword evidence="1" id="KW-0812">Transmembrane</keyword>
<evidence type="ECO:0000313" key="5">
    <source>
        <dbReference type="EMBL" id="KAG2996908.1"/>
    </source>
</evidence>
<dbReference type="EMBL" id="RCMK01000048">
    <property type="protein sequence ID" value="KAG2951712.1"/>
    <property type="molecule type" value="Genomic_DNA"/>
</dbReference>
<evidence type="ECO:0000313" key="7">
    <source>
        <dbReference type="Proteomes" id="UP000736787"/>
    </source>
</evidence>
<dbReference type="Proteomes" id="UP000735874">
    <property type="component" value="Unassembled WGS sequence"/>
</dbReference>
<accession>A0A8T1LJ12</accession>
<organism evidence="4 7">
    <name type="scientific">Phytophthora cactorum</name>
    <dbReference type="NCBI Taxonomy" id="29920"/>
    <lineage>
        <taxon>Eukaryota</taxon>
        <taxon>Sar</taxon>
        <taxon>Stramenopiles</taxon>
        <taxon>Oomycota</taxon>
        <taxon>Peronosporomycetes</taxon>
        <taxon>Peronosporales</taxon>
        <taxon>Peronosporaceae</taxon>
        <taxon>Phytophthora</taxon>
    </lineage>
</organism>
<evidence type="ECO:0000256" key="1">
    <source>
        <dbReference type="SAM" id="Phobius"/>
    </source>
</evidence>
<protein>
    <submittedName>
        <fullName evidence="4">Uncharacterized protein</fullName>
    </submittedName>
</protein>
<reference evidence="4" key="1">
    <citation type="submission" date="2018-10" db="EMBL/GenBank/DDBJ databases">
        <title>Effector identification in a new, highly contiguous assembly of the strawberry crown rot pathogen Phytophthora cactorum.</title>
        <authorList>
            <person name="Armitage A.D."/>
            <person name="Nellist C.F."/>
            <person name="Bates H."/>
            <person name="Vickerstaff R.J."/>
            <person name="Harrison R.J."/>
        </authorList>
    </citation>
    <scope>NUCLEOTIDE SEQUENCE</scope>
    <source>
        <strain evidence="2">15-7</strain>
        <strain evidence="3">4032</strain>
        <strain evidence="4">4040</strain>
        <strain evidence="5">P415</strain>
        <strain evidence="6">P421</strain>
    </source>
</reference>
<dbReference type="EMBL" id="RCMG01000055">
    <property type="protein sequence ID" value="KAG2865607.1"/>
    <property type="molecule type" value="Genomic_DNA"/>
</dbReference>
<dbReference type="EMBL" id="RCMI01000032">
    <property type="protein sequence ID" value="KAG2940902.1"/>
    <property type="molecule type" value="Genomic_DNA"/>
</dbReference>
<evidence type="ECO:0000313" key="4">
    <source>
        <dbReference type="EMBL" id="KAG2951712.1"/>
    </source>
</evidence>
<dbReference type="Proteomes" id="UP000697107">
    <property type="component" value="Unassembled WGS sequence"/>
</dbReference>
<dbReference type="Proteomes" id="UP000760860">
    <property type="component" value="Unassembled WGS sequence"/>
</dbReference>
<keyword evidence="1" id="KW-1133">Transmembrane helix</keyword>
<feature type="transmembrane region" description="Helical" evidence="1">
    <location>
        <begin position="78"/>
        <end position="99"/>
    </location>
</feature>
<dbReference type="AlphaFoldDB" id="A0A8T1LJ12"/>
<proteinExistence type="predicted"/>
<dbReference type="EMBL" id="RCMV01000040">
    <property type="protein sequence ID" value="KAG3227172.1"/>
    <property type="molecule type" value="Genomic_DNA"/>
</dbReference>
<keyword evidence="1" id="KW-0472">Membrane</keyword>
<comment type="caution">
    <text evidence="4">The sequence shown here is derived from an EMBL/GenBank/DDBJ whole genome shotgun (WGS) entry which is preliminary data.</text>
</comment>